<accession>A0A438HML1</accession>
<protein>
    <submittedName>
        <fullName evidence="1">Uncharacterized protein</fullName>
    </submittedName>
</protein>
<organism evidence="1 2">
    <name type="scientific">Vitis vinifera</name>
    <name type="common">Grape</name>
    <dbReference type="NCBI Taxonomy" id="29760"/>
    <lineage>
        <taxon>Eukaryota</taxon>
        <taxon>Viridiplantae</taxon>
        <taxon>Streptophyta</taxon>
        <taxon>Embryophyta</taxon>
        <taxon>Tracheophyta</taxon>
        <taxon>Spermatophyta</taxon>
        <taxon>Magnoliopsida</taxon>
        <taxon>eudicotyledons</taxon>
        <taxon>Gunneridae</taxon>
        <taxon>Pentapetalae</taxon>
        <taxon>rosids</taxon>
        <taxon>Vitales</taxon>
        <taxon>Vitaceae</taxon>
        <taxon>Viteae</taxon>
        <taxon>Vitis</taxon>
    </lineage>
</organism>
<gene>
    <name evidence="1" type="ORF">CK203_033376</name>
</gene>
<name>A0A438HML1_VITVI</name>
<dbReference type="AlphaFoldDB" id="A0A438HML1"/>
<reference evidence="1 2" key="1">
    <citation type="journal article" date="2018" name="PLoS Genet.">
        <title>Population sequencing reveals clonal diversity and ancestral inbreeding in the grapevine cultivar Chardonnay.</title>
        <authorList>
            <person name="Roach M.J."/>
            <person name="Johnson D.L."/>
            <person name="Bohlmann J."/>
            <person name="van Vuuren H.J."/>
            <person name="Jones S.J."/>
            <person name="Pretorius I.S."/>
            <person name="Schmidt S.A."/>
            <person name="Borneman A.R."/>
        </authorList>
    </citation>
    <scope>NUCLEOTIDE SEQUENCE [LARGE SCALE GENOMIC DNA]</scope>
    <source>
        <strain evidence="2">cv. Chardonnay</strain>
        <tissue evidence="1">Leaf</tissue>
    </source>
</reference>
<evidence type="ECO:0000313" key="1">
    <source>
        <dbReference type="EMBL" id="RVW85713.1"/>
    </source>
</evidence>
<comment type="caution">
    <text evidence="1">The sequence shown here is derived from an EMBL/GenBank/DDBJ whole genome shotgun (WGS) entry which is preliminary data.</text>
</comment>
<sequence length="141" mass="15762">MWKMIFFNQVGLIGYGAEQGATLTDLGWVLVSLAIVGQGPSNATMPMLPRWRHWRSSLSVPAARLLRCEPHRWLQHVDDSGREWLVRNVRVDELHSGSELGLFGGAEGWRRQRVQSACRHLGARSTVAAARTVHPPPKTTC</sequence>
<evidence type="ECO:0000313" key="2">
    <source>
        <dbReference type="Proteomes" id="UP000288805"/>
    </source>
</evidence>
<dbReference type="Proteomes" id="UP000288805">
    <property type="component" value="Unassembled WGS sequence"/>
</dbReference>
<dbReference type="EMBL" id="QGNW01000201">
    <property type="protein sequence ID" value="RVW85713.1"/>
    <property type="molecule type" value="Genomic_DNA"/>
</dbReference>
<proteinExistence type="predicted"/>